<comment type="caution">
    <text evidence="1">The sequence shown here is derived from an EMBL/GenBank/DDBJ whole genome shotgun (WGS) entry which is preliminary data.</text>
</comment>
<evidence type="ECO:0000313" key="2">
    <source>
        <dbReference type="Proteomes" id="UP000460718"/>
    </source>
</evidence>
<dbReference type="EMBL" id="QXFW01000069">
    <property type="protein sequence ID" value="KAE9026865.1"/>
    <property type="molecule type" value="Genomic_DNA"/>
</dbReference>
<proteinExistence type="predicted"/>
<evidence type="ECO:0000313" key="1">
    <source>
        <dbReference type="EMBL" id="KAE9026865.1"/>
    </source>
</evidence>
<organism evidence="1 2">
    <name type="scientific">Phytophthora fragariae</name>
    <dbReference type="NCBI Taxonomy" id="53985"/>
    <lineage>
        <taxon>Eukaryota</taxon>
        <taxon>Sar</taxon>
        <taxon>Stramenopiles</taxon>
        <taxon>Oomycota</taxon>
        <taxon>Peronosporomycetes</taxon>
        <taxon>Peronosporales</taxon>
        <taxon>Peronosporaceae</taxon>
        <taxon>Phytophthora</taxon>
    </lineage>
</organism>
<reference evidence="1 2" key="1">
    <citation type="submission" date="2018-09" db="EMBL/GenBank/DDBJ databases">
        <title>Genomic investigation of the strawberry pathogen Phytophthora fragariae indicates pathogenicity is determined by transcriptional variation in three key races.</title>
        <authorList>
            <person name="Adams T.M."/>
            <person name="Armitage A.D."/>
            <person name="Sobczyk M.K."/>
            <person name="Bates H.J."/>
            <person name="Dunwell J.M."/>
            <person name="Nellist C.F."/>
            <person name="Harrison R.J."/>
        </authorList>
    </citation>
    <scope>NUCLEOTIDE SEQUENCE [LARGE SCALE GENOMIC DNA]</scope>
    <source>
        <strain evidence="1 2">SCRP245</strain>
    </source>
</reference>
<protein>
    <submittedName>
        <fullName evidence="1">Uncharacterized protein</fullName>
    </submittedName>
</protein>
<sequence length="745" mass="80918">MLFNGKKWTYIQDSSSNTGQYSGQIQFNLSTISSQAEFVNWSEAVIELPVKLQILNGATAAATSSAAASYDQLIPKAGAWQFLDSVQVVVDGVTVQTNQIDENAYCTFKALTEWSQDDLLNYGSTSTFALDKYEPPIPGMPQSLDNVNLTSFINPSAGEFGLASSFANSGARERAMMATVDQQSTKLAYEIVGNQAANLQAVARPQVGVAPAGAVSPGAPFYVAHYIATIRLAGISDYFKKCPMQKNVSGYIYLNYNSSSTQFTTSAAGIVSPTQIGTPSYNMQFGNTCPVLYNFSSANTSSNGTITGLAVPSGTILTITADVNGTSTSGVPLTPSQTFSRLLVPTYSPNPSADHALTQKKSFRYFERITNKFVVGSNSSFTVTLTNGIANPKKLIMVPGITNATTGGGTGAADSINPFRSPLSTVPATCSPFVSLKNLQVTLGNIHCFNNPVSFGYDLFVQEMSESGIDGGLDDTTNKGLLSQQLWESLYRFVAIDVGRRLPSEDGASKSIVVSGTNNTNYPITVYYHVLRDAVATVDTSMGTVSQGATQQKAYDQFYNQRARSDFVQRRKLRAIIAQDSADESLTDKLAQLYMGAVGKAPEYGYDKVLKKVQMAKPEVVKGPTIEIPKAPASATPASTRRPRRSSMEIFLEDQATNKFIHDTRQELWERKHKKTIIPSDARDKAEADVESYVYDYQKRQRAKKASNRRELTADEIEAVKKQVVDQVMQTADTSAQAEDAKKRR</sequence>
<accession>A0A6A3MBA7</accession>
<name>A0A6A3MBA7_9STRA</name>
<dbReference type="AlphaFoldDB" id="A0A6A3MBA7"/>
<dbReference type="Proteomes" id="UP000460718">
    <property type="component" value="Unassembled WGS sequence"/>
</dbReference>
<gene>
    <name evidence="1" type="ORF">PF011_g2340</name>
</gene>